<sequence length="500" mass="58447">MIDQDKRQAIYYLHKEGMSLRTIARNMGISVNTVISIIQQQGLIPEPLRKDKITIDEALLKKVYQECNGWNQRIHEILTEEHKLDVGYSTLTRMIRELDLGNSKKNKRCSQVPDQPGQEMQHDTTTYVLPIGDVRIRVVASIIYWRYSKVRYLKFYRHFDRFTMKCFLHEALMFWGYAARECIIDNTNLARLRGLGRNAVIVPEMERFAAQYGFEFVCHEKNHPNRKAGNERSFYTTETNFIPGRTFKTFEDLNQQGLAWATVRMPNRPMAKTRLIPEKLFAHEQTFLTKMPAFITQPYREHQRVTDQYGYIPVDGNYYWVPGTGRHDVIALEYSDHLKIYLNRQCLGEYQLPPEGTKNKKIGPDGQPPPIRQPRNRKKPTINQEKLLRELSSEVSKYIDEFVIPMSGKKRHGFIRQMYSLNQKLTPSLFIAAIARALTYRITDIETIKRIAVLKMQQGNCKIQSPDVDMTYINRKSFLEGQFADEVDLTTYDDLEDTHG</sequence>
<dbReference type="AlphaFoldDB" id="C0QC11"/>
<dbReference type="InterPro" id="IPR036388">
    <property type="entry name" value="WH-like_DNA-bd_sf"/>
</dbReference>
<dbReference type="EMBL" id="CP001087">
    <property type="protein sequence ID" value="ACN15023.1"/>
    <property type="molecule type" value="Genomic_DNA"/>
</dbReference>
<dbReference type="InterPro" id="IPR001584">
    <property type="entry name" value="Integrase_cat-core"/>
</dbReference>
<keyword evidence="5" id="KW-1185">Reference proteome</keyword>
<dbReference type="Gene3D" id="1.10.10.10">
    <property type="entry name" value="Winged helix-like DNA-binding domain superfamily/Winged helix DNA-binding domain"/>
    <property type="match status" value="1"/>
</dbReference>
<geneLocation type="plasmid" evidence="4 5">
    <name>pHRM2a</name>
</geneLocation>
<accession>C0QC11</accession>
<proteinExistence type="predicted"/>
<protein>
    <submittedName>
        <fullName evidence="3">Integrase family protein</fullName>
    </submittedName>
    <submittedName>
        <fullName evidence="4">IstA transposase IstA (IS21/IS408/IS1162 family protein)</fullName>
    </submittedName>
</protein>
<gene>
    <name evidence="4" type="primary">istA</name>
    <name evidence="3" type="ordered locus">HRM2_19220</name>
    <name evidence="4" type="ORF">HRM2_p00180</name>
</gene>
<dbReference type="STRING" id="177437.HRM2_19220"/>
<evidence type="ECO:0000259" key="2">
    <source>
        <dbReference type="PROSITE" id="PS50994"/>
    </source>
</evidence>
<reference evidence="3 5" key="2">
    <citation type="journal article" date="2009" name="Environ. Microbiol.">
        <title>Genome sequence of Desulfobacterium autotrophicum HRM2, a marine sulfate reducer oxidizing organic carbon completely to carbon dioxide.</title>
        <authorList>
            <person name="Strittmatter A.W."/>
            <person name="Liesegang H."/>
            <person name="Rabus R."/>
            <person name="Decker I."/>
            <person name="Amann J."/>
            <person name="Andres S."/>
            <person name="Henne A."/>
            <person name="Fricke W.F."/>
            <person name="Martinez-Arias R."/>
            <person name="Bartels D."/>
            <person name="Goesmann A."/>
            <person name="Krause L."/>
            <person name="Puehler A."/>
            <person name="Klenk H.P."/>
            <person name="Richter M."/>
            <person name="Schuler M."/>
            <person name="Gloeckner F.O."/>
            <person name="Meyerdierks A."/>
            <person name="Gottschalk G."/>
            <person name="Amann R."/>
        </authorList>
    </citation>
    <scope>NUCLEOTIDE SEQUENCE [LARGE SCALE GENOMIC DNA]</scope>
    <source>
        <strain evidence="5">ATCC 43914 / DSM 3382 / HRM2</strain>
        <strain evidence="3">HRM2</strain>
        <plasmid evidence="5">Plasmid pHRM2a</plasmid>
    </source>
</reference>
<evidence type="ECO:0000313" key="4">
    <source>
        <dbReference type="EMBL" id="ACN18012.1"/>
    </source>
</evidence>
<evidence type="ECO:0000256" key="1">
    <source>
        <dbReference type="SAM" id="MobiDB-lite"/>
    </source>
</evidence>
<dbReference type="GO" id="GO:0015074">
    <property type="term" value="P:DNA integration"/>
    <property type="evidence" value="ECO:0007669"/>
    <property type="project" value="InterPro"/>
</dbReference>
<dbReference type="KEGG" id="dat:HRM2_19220"/>
<dbReference type="SUPFAM" id="SSF46689">
    <property type="entry name" value="Homeodomain-like"/>
    <property type="match status" value="1"/>
</dbReference>
<dbReference type="KEGG" id="dat:HRM2_p00180"/>
<reference evidence="3" key="1">
    <citation type="submission" date="2008-05" db="EMBL/GenBank/DDBJ databases">
        <authorList>
            <person name="Strittmatter A."/>
            <person name="Liesegang H."/>
            <person name="Rabus R."/>
            <person name="Decker I."/>
            <person name="Amann J."/>
            <person name="Andres S."/>
            <person name="Henne A."/>
            <person name="Martinez-Arias R."/>
            <person name="Bartels D."/>
            <person name="Goesmann A."/>
            <person name="Krause L."/>
            <person name="Puehler A."/>
            <person name="Klenk H.-K."/>
            <person name="Richter M."/>
            <person name="Schueler M."/>
            <person name="Gloeckner F.O."/>
            <person name="Meyerdierks A."/>
            <person name="Widdel F."/>
            <person name="Gottschalk G."/>
            <person name="Amann R."/>
        </authorList>
    </citation>
    <scope>NUCLEOTIDE SEQUENCE</scope>
    <source>
        <strain evidence="3">HRM2</strain>
        <plasmid evidence="4">pHRM2a</plasmid>
    </source>
</reference>
<organism evidence="3 5">
    <name type="scientific">Desulforapulum autotrophicum (strain ATCC 43914 / DSM 3382 / VKM B-1955 / HRM2)</name>
    <name type="common">Desulfobacterium autotrophicum</name>
    <dbReference type="NCBI Taxonomy" id="177437"/>
    <lineage>
        <taxon>Bacteria</taxon>
        <taxon>Pseudomonadati</taxon>
        <taxon>Thermodesulfobacteriota</taxon>
        <taxon>Desulfobacteria</taxon>
        <taxon>Desulfobacterales</taxon>
        <taxon>Desulfobacteraceae</taxon>
        <taxon>Desulforapulum</taxon>
    </lineage>
</organism>
<keyword evidence="4" id="KW-0614">Plasmid</keyword>
<feature type="domain" description="Integrase catalytic" evidence="2">
    <location>
        <begin position="112"/>
        <end position="285"/>
    </location>
</feature>
<evidence type="ECO:0000313" key="3">
    <source>
        <dbReference type="EMBL" id="ACN15023.1"/>
    </source>
</evidence>
<dbReference type="Proteomes" id="UP000000442">
    <property type="component" value="Plasmid pHRM2a"/>
</dbReference>
<feature type="region of interest" description="Disordered" evidence="1">
    <location>
        <begin position="353"/>
        <end position="383"/>
    </location>
</feature>
<dbReference type="PROSITE" id="PS50994">
    <property type="entry name" value="INTEGRASE"/>
    <property type="match status" value="1"/>
</dbReference>
<dbReference type="Proteomes" id="UP000000442">
    <property type="component" value="Chromosome"/>
</dbReference>
<evidence type="ECO:0000313" key="5">
    <source>
        <dbReference type="Proteomes" id="UP000000442"/>
    </source>
</evidence>
<dbReference type="InterPro" id="IPR009057">
    <property type="entry name" value="Homeodomain-like_sf"/>
</dbReference>
<dbReference type="PANTHER" id="PTHR35004:SF7">
    <property type="entry name" value="INTEGRASE PROTEIN"/>
    <property type="match status" value="1"/>
</dbReference>
<dbReference type="eggNOG" id="COG4584">
    <property type="taxonomic scope" value="Bacteria"/>
</dbReference>
<dbReference type="EMBL" id="CP001088">
    <property type="protein sequence ID" value="ACN18012.1"/>
    <property type="molecule type" value="Genomic_DNA"/>
</dbReference>
<dbReference type="RefSeq" id="WP_012663307.1">
    <property type="nucleotide sequence ID" value="NC_012108.1"/>
</dbReference>
<dbReference type="PANTHER" id="PTHR35004">
    <property type="entry name" value="TRANSPOSASE RV3428C-RELATED"/>
    <property type="match status" value="1"/>
</dbReference>
<dbReference type="HOGENOM" id="CLU_544823_0_0_7"/>
<dbReference type="OrthoDB" id="9798623at2"/>
<name>C0QC11_DESAH</name>